<name>A0ABT9W1A7_9BACI</name>
<feature type="domain" description="Tail sheath protein subtilisin-like" evidence="2">
    <location>
        <begin position="181"/>
        <end position="329"/>
    </location>
</feature>
<dbReference type="Gene3D" id="3.30.1370.220">
    <property type="match status" value="1"/>
</dbReference>
<evidence type="ECO:0000313" key="6">
    <source>
        <dbReference type="EMBL" id="MDQ0166635.1"/>
    </source>
</evidence>
<dbReference type="InterPro" id="IPR035326">
    <property type="entry name" value="Beta_sandwich_Seath"/>
</dbReference>
<accession>A0ABT9W1A7</accession>
<evidence type="ECO:0000259" key="2">
    <source>
        <dbReference type="Pfam" id="PF04984"/>
    </source>
</evidence>
<dbReference type="Gene3D" id="3.40.50.11790">
    <property type="match status" value="1"/>
</dbReference>
<dbReference type="Gene3D" id="3.30.1490.360">
    <property type="match status" value="1"/>
</dbReference>
<dbReference type="Gene3D" id="2.60.40.4290">
    <property type="match status" value="1"/>
</dbReference>
<feature type="domain" description="Tail sheath protein Gp18-like" evidence="5">
    <location>
        <begin position="33"/>
        <end position="90"/>
    </location>
</feature>
<organism evidence="6 7">
    <name type="scientific">Caldalkalibacillus horti</name>
    <dbReference type="NCBI Taxonomy" id="77523"/>
    <lineage>
        <taxon>Bacteria</taxon>
        <taxon>Bacillati</taxon>
        <taxon>Bacillota</taxon>
        <taxon>Bacilli</taxon>
        <taxon>Bacillales</taxon>
        <taxon>Bacillaceae</taxon>
        <taxon>Caldalkalibacillus</taxon>
    </lineage>
</organism>
<comment type="similarity">
    <text evidence="1">Belongs to the myoviridae tail sheath protein family.</text>
</comment>
<evidence type="ECO:0008006" key="8">
    <source>
        <dbReference type="Google" id="ProtNLM"/>
    </source>
</evidence>
<dbReference type="Pfam" id="PF04984">
    <property type="entry name" value="Phage_sheath_1"/>
    <property type="match status" value="1"/>
</dbReference>
<evidence type="ECO:0000259" key="4">
    <source>
        <dbReference type="Pfam" id="PF17482"/>
    </source>
</evidence>
<feature type="domain" description="Tail sheath protein C-terminal" evidence="4">
    <location>
        <begin position="337"/>
        <end position="438"/>
    </location>
</feature>
<feature type="domain" description="Phage tail sheath protein-like beta-sandwich" evidence="3">
    <location>
        <begin position="91"/>
        <end position="179"/>
    </location>
</feature>
<evidence type="ECO:0000259" key="5">
    <source>
        <dbReference type="Pfam" id="PF22671"/>
    </source>
</evidence>
<dbReference type="InterPro" id="IPR035089">
    <property type="entry name" value="Phage_sheath_subtilisin"/>
</dbReference>
<dbReference type="Pfam" id="PF17481">
    <property type="entry name" value="Phage_sheath_domII"/>
    <property type="match status" value="1"/>
</dbReference>
<dbReference type="InterPro" id="IPR054564">
    <property type="entry name" value="Gp18_domIII_N"/>
</dbReference>
<keyword evidence="7" id="KW-1185">Reference proteome</keyword>
<reference evidence="6 7" key="1">
    <citation type="submission" date="2023-07" db="EMBL/GenBank/DDBJ databases">
        <title>Genomic Encyclopedia of Type Strains, Phase IV (KMG-IV): sequencing the most valuable type-strain genomes for metagenomic binning, comparative biology and taxonomic classification.</title>
        <authorList>
            <person name="Goeker M."/>
        </authorList>
    </citation>
    <scope>NUCLEOTIDE SEQUENCE [LARGE SCALE GENOMIC DNA]</scope>
    <source>
        <strain evidence="6 7">DSM 12751</strain>
    </source>
</reference>
<gene>
    <name evidence="6" type="ORF">J2S11_002551</name>
</gene>
<dbReference type="EMBL" id="JAUSTY010000010">
    <property type="protein sequence ID" value="MDQ0166635.1"/>
    <property type="molecule type" value="Genomic_DNA"/>
</dbReference>
<dbReference type="Pfam" id="PF17482">
    <property type="entry name" value="Phage_sheath_1C"/>
    <property type="match status" value="1"/>
</dbReference>
<dbReference type="InterPro" id="IPR020287">
    <property type="entry name" value="Tail_sheath_C"/>
</dbReference>
<dbReference type="Gene3D" id="3.30.360.90">
    <property type="match status" value="1"/>
</dbReference>
<proteinExistence type="inferred from homology"/>
<protein>
    <recommendedName>
        <fullName evidence="8">Phage tail sheath protein</fullName>
    </recommendedName>
</protein>
<dbReference type="Pfam" id="PF22671">
    <property type="entry name" value="Gp18_domIII_N"/>
    <property type="match status" value="1"/>
</dbReference>
<comment type="caution">
    <text evidence="6">The sequence shown here is derived from an EMBL/GenBank/DDBJ whole genome shotgun (WGS) entry which is preliminary data.</text>
</comment>
<sequence>MSAGTWTTQNKVRPGAYVNFKSEARPLGAVGDRGTVTMALPLSWGAAKSVTAIEAGDDTRSTLGYDLTSPELLVVREALKRAKTVLLYRLNTGTPATATVGELTATAKFGGLRGNDVSIVINESLDEEDRFDVQTLVAGEVVDVQTVGQIEQLAANDWVVFSGTGELEETAGVPLSGGANGTVTNQDYVDYLAAIEVHEFETVALTSTDNALKETFVSFCKRLREDEGKKIQIVVENYPLADYEGVISVRNGVVLADGTELTAAQATAWVAGASAGAQVNESLTHTAYDGAVDVLPKHTNTQIIQALQQGEFIFTHRNGRAIVEQDINSLHSFTPAKNKEFSKNRVVRVLDGINQDFVRIFSDFYIGKVDNNEDGRSLLQNECVNYLNILQNMNAIQNFASQTDISVVQGADIDSVYIETYVQPVDAIEKIYVQVTVR</sequence>
<evidence type="ECO:0000256" key="1">
    <source>
        <dbReference type="ARBA" id="ARBA00008005"/>
    </source>
</evidence>
<evidence type="ECO:0000313" key="7">
    <source>
        <dbReference type="Proteomes" id="UP001235840"/>
    </source>
</evidence>
<dbReference type="RefSeq" id="WP_307395004.1">
    <property type="nucleotide sequence ID" value="NZ_BAAADK010000047.1"/>
</dbReference>
<evidence type="ECO:0000259" key="3">
    <source>
        <dbReference type="Pfam" id="PF17481"/>
    </source>
</evidence>
<dbReference type="Proteomes" id="UP001235840">
    <property type="component" value="Unassembled WGS sequence"/>
</dbReference>